<dbReference type="Pfam" id="PF11146">
    <property type="entry name" value="DUF2905"/>
    <property type="match status" value="1"/>
</dbReference>
<dbReference type="EMBL" id="VNHM01000001">
    <property type="protein sequence ID" value="TYO97942.1"/>
    <property type="molecule type" value="Genomic_DNA"/>
</dbReference>
<evidence type="ECO:0008006" key="4">
    <source>
        <dbReference type="Google" id="ProtNLM"/>
    </source>
</evidence>
<feature type="transmembrane region" description="Helical" evidence="1">
    <location>
        <begin position="48"/>
        <end position="72"/>
    </location>
</feature>
<protein>
    <recommendedName>
        <fullName evidence="4">DUF2905 family protein</fullName>
    </recommendedName>
</protein>
<reference evidence="2 3" key="1">
    <citation type="submission" date="2019-07" db="EMBL/GenBank/DDBJ databases">
        <title>Genomic Encyclopedia of Type Strains, Phase I: the one thousand microbial genomes (KMG-I) project.</title>
        <authorList>
            <person name="Kyrpides N."/>
        </authorList>
    </citation>
    <scope>NUCLEOTIDE SEQUENCE [LARGE SCALE GENOMIC DNA]</scope>
    <source>
        <strain evidence="2 3">DSM 6562</strain>
    </source>
</reference>
<dbReference type="PANTHER" id="PTHR36443">
    <property type="entry name" value="BSR5223 PROTEIN"/>
    <property type="match status" value="1"/>
</dbReference>
<comment type="caution">
    <text evidence="2">The sequence shown here is derived from an EMBL/GenBank/DDBJ whole genome shotgun (WGS) entry which is preliminary data.</text>
</comment>
<evidence type="ECO:0000313" key="3">
    <source>
        <dbReference type="Proteomes" id="UP000323166"/>
    </source>
</evidence>
<evidence type="ECO:0000313" key="2">
    <source>
        <dbReference type="EMBL" id="TYO97942.1"/>
    </source>
</evidence>
<organism evidence="2 3">
    <name type="scientific">Desulfallas thermosapovorans DSM 6562</name>
    <dbReference type="NCBI Taxonomy" id="1121431"/>
    <lineage>
        <taxon>Bacteria</taxon>
        <taxon>Bacillati</taxon>
        <taxon>Bacillota</taxon>
        <taxon>Clostridia</taxon>
        <taxon>Eubacteriales</taxon>
        <taxon>Desulfallaceae</taxon>
        <taxon>Desulfallas</taxon>
    </lineage>
</organism>
<feature type="transmembrane region" description="Helical" evidence="1">
    <location>
        <begin position="7"/>
        <end position="28"/>
    </location>
</feature>
<sequence>MNSLAGMGKIIIMIGIFMVITGGLLLLAGKIPGLGRLPGDIFVQRGNFTFYFPVVTMIIVSIVLTLLVNLLFRR</sequence>
<dbReference type="PANTHER" id="PTHR36443:SF1">
    <property type="entry name" value="BSR5223 PROTEIN"/>
    <property type="match status" value="1"/>
</dbReference>
<keyword evidence="1" id="KW-0472">Membrane</keyword>
<gene>
    <name evidence="2" type="ORF">LX24_00226</name>
</gene>
<accession>A0A5S4ZY49</accession>
<dbReference type="RefSeq" id="WP_166510294.1">
    <property type="nucleotide sequence ID" value="NZ_VNHM01000001.1"/>
</dbReference>
<keyword evidence="1" id="KW-0812">Transmembrane</keyword>
<dbReference type="Proteomes" id="UP000323166">
    <property type="component" value="Unassembled WGS sequence"/>
</dbReference>
<proteinExistence type="predicted"/>
<keyword evidence="1" id="KW-1133">Transmembrane helix</keyword>
<evidence type="ECO:0000256" key="1">
    <source>
        <dbReference type="SAM" id="Phobius"/>
    </source>
</evidence>
<dbReference type="InterPro" id="IPR021320">
    <property type="entry name" value="DUF2905"/>
</dbReference>
<keyword evidence="3" id="KW-1185">Reference proteome</keyword>
<name>A0A5S4ZY49_9FIRM</name>
<dbReference type="AlphaFoldDB" id="A0A5S4ZY49"/>